<dbReference type="EMBL" id="KE524705">
    <property type="protein sequence ID" value="KFB36067.1"/>
    <property type="molecule type" value="Genomic_DNA"/>
</dbReference>
<dbReference type="OrthoDB" id="28947at2759"/>
<comment type="similarity">
    <text evidence="1">Belongs to the CBF/MAK21 family.</text>
</comment>
<feature type="compositionally biased region" description="Basic and acidic residues" evidence="2">
    <location>
        <begin position="13"/>
        <end position="34"/>
    </location>
</feature>
<feature type="compositionally biased region" description="Polar residues" evidence="2">
    <location>
        <begin position="971"/>
        <end position="981"/>
    </location>
</feature>
<sequence length="1021" mass="114435">MAIANGKVKKKSEKKEPKSNKNTTTEKDTGEKKPTKIVFTDDGEQRVVPVDYSEEPAGNKSGKGKNKKGNSSILSRLAQDDGDVAKRWYEVYEMFNTQGELVELKDAEITELKGLCRAAFEAECRIRLRDNPSDTKWLQSAMEKGTTRDRASSGALLVQTNPFCNLPALETLIGMVKPTNKGLLEVLDVLTELMLKSMMPSHRKLIPIQQRGADWKNLKKQEISNEVRDKVYAHWHFEEQLYELYFSFLTNISMVLHSAQEASKCKAVVYSAKLFEQIPEKEAFLLTMLVNKMGDPMKKVAVKALYHLTQVVRTHPAMAFVVTTETEKLLFRNNVSDKAQHYGLSFLSTISVYGDFATCQKMVNVCFSFFKILTEKGEVNSRMMQSILACLRRAIGSFKREVNLAEIVKPELLNVMFRLIHLADISIACQGLSLLLEVTEVEGVAQTRFYNALYRKLVDPNLPTLGPRIANILFHILHRAIQNDPRPERAQAFIKRMLQVAFYFPAALVCATLIVINKILRKRRQLLLDGLKAEEPIATEKPEEVESQSEDDEQGGEKEAKPTPVRNVKRYDGFHRASEFAGAQYTLKYELTRYLYHFHPTVQKFAASIIANSALTYYGDPLRDFGLSHFLERFAFKNPKKPKPVTLDENGQSKRVMVKKRSDYVAVGSRALPVESLTKDQCTEDDQYIFQFLQQKRERMQQASERKKAREELKKQRKKKKKGKGIDGDDDEDDEELDSDVDSIDDDEFDAYLDRLGVPGGQDDNANMDREELDFMQELEKDLSSSKKKKGGKKGAGSGKEDDDDDDDEDGLDDWDEVEGDEEDDMVGDSEDEFGPGGHDDGEFSDGGSISLDEDGDDFDGDEIDDDDDDDDDDGEEAPVVKKRKKSASSGAYVSDRSFAKKLKTADMNSLFAAADDFSEMLEGNTDEGLSASGGKRKKRSKNSIAGAHGTEMEVFNQDKSSLKQMAWEQSRFSGGSNSKHSGGAGKKNFKAKTFAGGKKPFKGAGGGKKSGGKGKAKNRK</sequence>
<dbReference type="EnsemblMetazoa" id="ASIC003097-RA">
    <property type="protein sequence ID" value="ASIC003097-PA"/>
    <property type="gene ID" value="ASIC003097"/>
</dbReference>
<accession>A0A084VDM3</accession>
<evidence type="ECO:0000256" key="1">
    <source>
        <dbReference type="ARBA" id="ARBA00007797"/>
    </source>
</evidence>
<dbReference type="Proteomes" id="UP000030765">
    <property type="component" value="Unassembled WGS sequence"/>
</dbReference>
<feature type="compositionally biased region" description="Acidic residues" evidence="2">
    <location>
        <begin position="728"/>
        <end position="751"/>
    </location>
</feature>
<dbReference type="AlphaFoldDB" id="A0A084VDM3"/>
<feature type="region of interest" description="Disordered" evidence="2">
    <location>
        <begin position="1"/>
        <end position="74"/>
    </location>
</feature>
<reference evidence="4 6" key="1">
    <citation type="journal article" date="2014" name="BMC Genomics">
        <title>Genome sequence of Anopheles sinensis provides insight into genetics basis of mosquito competence for malaria parasites.</title>
        <authorList>
            <person name="Zhou D."/>
            <person name="Zhang D."/>
            <person name="Ding G."/>
            <person name="Shi L."/>
            <person name="Hou Q."/>
            <person name="Ye Y."/>
            <person name="Xu Y."/>
            <person name="Zhou H."/>
            <person name="Xiong C."/>
            <person name="Li S."/>
            <person name="Yu J."/>
            <person name="Hong S."/>
            <person name="Yu X."/>
            <person name="Zou P."/>
            <person name="Chen C."/>
            <person name="Chang X."/>
            <person name="Wang W."/>
            <person name="Lv Y."/>
            <person name="Sun Y."/>
            <person name="Ma L."/>
            <person name="Shen B."/>
            <person name="Zhu C."/>
        </authorList>
    </citation>
    <scope>NUCLEOTIDE SEQUENCE [LARGE SCALE GENOMIC DNA]</scope>
</reference>
<feature type="compositionally biased region" description="Acidic residues" evidence="2">
    <location>
        <begin position="545"/>
        <end position="554"/>
    </location>
</feature>
<protein>
    <submittedName>
        <fullName evidence="5">CBF domain-containing protein</fullName>
    </submittedName>
</protein>
<dbReference type="STRING" id="74873.A0A084VDM3"/>
<organism evidence="4">
    <name type="scientific">Anopheles sinensis</name>
    <name type="common">Mosquito</name>
    <dbReference type="NCBI Taxonomy" id="74873"/>
    <lineage>
        <taxon>Eukaryota</taxon>
        <taxon>Metazoa</taxon>
        <taxon>Ecdysozoa</taxon>
        <taxon>Arthropoda</taxon>
        <taxon>Hexapoda</taxon>
        <taxon>Insecta</taxon>
        <taxon>Pterygota</taxon>
        <taxon>Neoptera</taxon>
        <taxon>Endopterygota</taxon>
        <taxon>Diptera</taxon>
        <taxon>Nematocera</taxon>
        <taxon>Culicoidea</taxon>
        <taxon>Culicidae</taxon>
        <taxon>Anophelinae</taxon>
        <taxon>Anopheles</taxon>
    </lineage>
</organism>
<name>A0A084VDM3_ANOSI</name>
<feature type="region of interest" description="Disordered" evidence="2">
    <location>
        <begin position="538"/>
        <end position="567"/>
    </location>
</feature>
<feature type="compositionally biased region" description="Basic and acidic residues" evidence="2">
    <location>
        <begin position="700"/>
        <end position="714"/>
    </location>
</feature>
<feature type="compositionally biased region" description="Acidic residues" evidence="2">
    <location>
        <begin position="852"/>
        <end position="877"/>
    </location>
</feature>
<reference evidence="5" key="2">
    <citation type="submission" date="2020-05" db="UniProtKB">
        <authorList>
            <consortium name="EnsemblMetazoa"/>
        </authorList>
    </citation>
    <scope>IDENTIFICATION</scope>
</reference>
<feature type="compositionally biased region" description="Acidic residues" evidence="2">
    <location>
        <begin position="801"/>
        <end position="834"/>
    </location>
</feature>
<dbReference type="SUPFAM" id="SSF48371">
    <property type="entry name" value="ARM repeat"/>
    <property type="match status" value="1"/>
</dbReference>
<dbReference type="PANTHER" id="PTHR12048:SF0">
    <property type="entry name" value="CCAAT_ENHANCER-BINDING PROTEIN ZETA"/>
    <property type="match status" value="1"/>
</dbReference>
<dbReference type="InterPro" id="IPR016024">
    <property type="entry name" value="ARM-type_fold"/>
</dbReference>
<proteinExistence type="inferred from homology"/>
<dbReference type="Pfam" id="PF03914">
    <property type="entry name" value="CBF"/>
    <property type="match status" value="1"/>
</dbReference>
<evidence type="ECO:0000313" key="5">
    <source>
        <dbReference type="EnsemblMetazoa" id="ASIC003097-PA"/>
    </source>
</evidence>
<feature type="compositionally biased region" description="Basic residues" evidence="2">
    <location>
        <begin position="1011"/>
        <end position="1021"/>
    </location>
</feature>
<dbReference type="PANTHER" id="PTHR12048">
    <property type="entry name" value="CCAAT-BINDING FACTOR-RELATED"/>
    <property type="match status" value="1"/>
</dbReference>
<feature type="region of interest" description="Disordered" evidence="2">
    <location>
        <begin position="700"/>
        <end position="893"/>
    </location>
</feature>
<dbReference type="EMBL" id="ATLV01011630">
    <property type="status" value="NOT_ANNOTATED_CDS"/>
    <property type="molecule type" value="Genomic_DNA"/>
</dbReference>
<dbReference type="InterPro" id="IPR005612">
    <property type="entry name" value="CCAAT-binding_factor"/>
</dbReference>
<feature type="region of interest" description="Disordered" evidence="2">
    <location>
        <begin position="924"/>
        <end position="1021"/>
    </location>
</feature>
<dbReference type="OMA" id="EIWCNDE"/>
<evidence type="ECO:0000313" key="4">
    <source>
        <dbReference type="EMBL" id="KFB36067.1"/>
    </source>
</evidence>
<feature type="domain" description="CCAAT-binding factor" evidence="3">
    <location>
        <begin position="429"/>
        <end position="606"/>
    </location>
</feature>
<dbReference type="GO" id="GO:0005634">
    <property type="term" value="C:nucleus"/>
    <property type="evidence" value="ECO:0007669"/>
    <property type="project" value="UniProtKB-ARBA"/>
</dbReference>
<dbReference type="VEuPathDB" id="VectorBase:ASIS000455"/>
<dbReference type="VEuPathDB" id="VectorBase:ASIC003097"/>
<dbReference type="InterPro" id="IPR040155">
    <property type="entry name" value="CEBPZ/Mak21-like"/>
</dbReference>
<evidence type="ECO:0000313" key="6">
    <source>
        <dbReference type="Proteomes" id="UP000030765"/>
    </source>
</evidence>
<evidence type="ECO:0000259" key="3">
    <source>
        <dbReference type="Pfam" id="PF03914"/>
    </source>
</evidence>
<keyword evidence="6" id="KW-1185">Reference proteome</keyword>
<gene>
    <name evidence="4" type="ORF">ZHAS_00003097</name>
</gene>
<evidence type="ECO:0000256" key="2">
    <source>
        <dbReference type="SAM" id="MobiDB-lite"/>
    </source>
</evidence>